<dbReference type="EMBL" id="CP039690">
    <property type="protein sequence ID" value="QCI68600.1"/>
    <property type="molecule type" value="Genomic_DNA"/>
</dbReference>
<feature type="chain" id="PRO_5020359314" evidence="4">
    <location>
        <begin position="27"/>
        <end position="525"/>
    </location>
</feature>
<name>A0A4D7BCN5_9HYPH</name>
<accession>A0A4D7BCN5</accession>
<keyword evidence="3 4" id="KW-0732">Signal</keyword>
<evidence type="ECO:0000256" key="2">
    <source>
        <dbReference type="ARBA" id="ARBA00005695"/>
    </source>
</evidence>
<dbReference type="GO" id="GO:0015833">
    <property type="term" value="P:peptide transport"/>
    <property type="evidence" value="ECO:0007669"/>
    <property type="project" value="TreeGrafter"/>
</dbReference>
<reference evidence="6 7" key="1">
    <citation type="submission" date="2019-04" db="EMBL/GenBank/DDBJ databases">
        <title>Phreatobacter aquaticus sp. nov.</title>
        <authorList>
            <person name="Choi A."/>
        </authorList>
    </citation>
    <scope>NUCLEOTIDE SEQUENCE [LARGE SCALE GENOMIC DNA]</scope>
    <source>
        <strain evidence="6 7">KCTC 52518</strain>
    </source>
</reference>
<dbReference type="Gene3D" id="3.90.76.10">
    <property type="entry name" value="Dipeptide-binding Protein, Domain 1"/>
    <property type="match status" value="1"/>
</dbReference>
<evidence type="ECO:0000256" key="4">
    <source>
        <dbReference type="SAM" id="SignalP"/>
    </source>
</evidence>
<feature type="domain" description="Solute-binding protein family 5" evidence="5">
    <location>
        <begin position="70"/>
        <end position="433"/>
    </location>
</feature>
<dbReference type="AlphaFoldDB" id="A0A4D7BCN5"/>
<protein>
    <submittedName>
        <fullName evidence="6">ABC transporter substrate-binding protein</fullName>
    </submittedName>
</protein>
<dbReference type="PANTHER" id="PTHR30290">
    <property type="entry name" value="PERIPLASMIC BINDING COMPONENT OF ABC TRANSPORTER"/>
    <property type="match status" value="1"/>
</dbReference>
<evidence type="ECO:0000256" key="1">
    <source>
        <dbReference type="ARBA" id="ARBA00004418"/>
    </source>
</evidence>
<dbReference type="InterPro" id="IPR000914">
    <property type="entry name" value="SBP_5_dom"/>
</dbReference>
<dbReference type="OrthoDB" id="9803988at2"/>
<dbReference type="RefSeq" id="WP_136964019.1">
    <property type="nucleotide sequence ID" value="NZ_CP039690.1"/>
</dbReference>
<evidence type="ECO:0000313" key="7">
    <source>
        <dbReference type="Proteomes" id="UP000298781"/>
    </source>
</evidence>
<dbReference type="GO" id="GO:0030288">
    <property type="term" value="C:outer membrane-bounded periplasmic space"/>
    <property type="evidence" value="ECO:0007669"/>
    <property type="project" value="UniProtKB-ARBA"/>
</dbReference>
<proteinExistence type="inferred from homology"/>
<comment type="similarity">
    <text evidence="2">Belongs to the bacterial solute-binding protein 5 family.</text>
</comment>
<gene>
    <name evidence="6" type="ORF">E8M01_32845</name>
</gene>
<evidence type="ECO:0000259" key="5">
    <source>
        <dbReference type="Pfam" id="PF00496"/>
    </source>
</evidence>
<dbReference type="GO" id="GO:0043190">
    <property type="term" value="C:ATP-binding cassette (ABC) transporter complex"/>
    <property type="evidence" value="ECO:0007669"/>
    <property type="project" value="InterPro"/>
</dbReference>
<dbReference type="Gene3D" id="3.10.105.10">
    <property type="entry name" value="Dipeptide-binding Protein, Domain 3"/>
    <property type="match status" value="1"/>
</dbReference>
<dbReference type="GO" id="GO:1904680">
    <property type="term" value="F:peptide transmembrane transporter activity"/>
    <property type="evidence" value="ECO:0007669"/>
    <property type="project" value="TreeGrafter"/>
</dbReference>
<dbReference type="KEGG" id="pstg:E8M01_32845"/>
<organism evidence="6 7">
    <name type="scientific">Phreatobacter stygius</name>
    <dbReference type="NCBI Taxonomy" id="1940610"/>
    <lineage>
        <taxon>Bacteria</taxon>
        <taxon>Pseudomonadati</taxon>
        <taxon>Pseudomonadota</taxon>
        <taxon>Alphaproteobacteria</taxon>
        <taxon>Hyphomicrobiales</taxon>
        <taxon>Phreatobacteraceae</taxon>
        <taxon>Phreatobacter</taxon>
    </lineage>
</organism>
<dbReference type="PANTHER" id="PTHR30290:SF38">
    <property type="entry name" value="D,D-DIPEPTIDE-BINDING PERIPLASMIC PROTEIN DDPA-RELATED"/>
    <property type="match status" value="1"/>
</dbReference>
<dbReference type="Proteomes" id="UP000298781">
    <property type="component" value="Chromosome"/>
</dbReference>
<evidence type="ECO:0000313" key="6">
    <source>
        <dbReference type="EMBL" id="QCI68600.1"/>
    </source>
</evidence>
<evidence type="ECO:0000256" key="3">
    <source>
        <dbReference type="ARBA" id="ARBA00022729"/>
    </source>
</evidence>
<dbReference type="InterPro" id="IPR030678">
    <property type="entry name" value="Peptide/Ni-bd"/>
</dbReference>
<feature type="signal peptide" evidence="4">
    <location>
        <begin position="1"/>
        <end position="26"/>
    </location>
</feature>
<sequence length="525" mass="58008">MSMMRRALVAAVLALAPLLSASAAVAQSVLRVAMHADVRAIDPVFSTAYITRNHGYMVFDTLFAMDANGEIKPQMVDRFEASADGLTYTFTLRQGLVWHDGQPVTAEDCIASIRRWGARDTLGQTVLGFVDTMTPAGPDSFTITLKEKTGLLIYALGKPSSTVPFMMPKRLAETPPTVQISEVVGSGPFVFRRDEWRPGNKAVYTRFDGYRPRAEPPSGLAGGKVARFDRIEWLVLADQQQAVNALLAGEIDVLEAVPHDQAPLLEADRNIRMWNANPLGSQYSFRPNHLQKPFDDPRIRHVLWHALNQEDFLQATVGNPEFYSVCRSIFVCPSRLMTEAGMDGLLEGNARRARELLKEAGYDGTPIVLLHATDVAALANLAPVAKALLERAGFVVDMQAMDWATLVSRLQKRDPANAGGWSAYASSWSAADILDPVMTGFLNSRCERAMIGWPCDPEMERLRDSFARETDPARQKEIAAAVQLRAIAWTPLVPLGQRRDRMATRSNITGIVPAPVTVFWNMSRQ</sequence>
<dbReference type="Gene3D" id="3.40.190.10">
    <property type="entry name" value="Periplasmic binding protein-like II"/>
    <property type="match status" value="1"/>
</dbReference>
<keyword evidence="7" id="KW-1185">Reference proteome</keyword>
<comment type="subcellular location">
    <subcellularLocation>
        <location evidence="1">Periplasm</location>
    </subcellularLocation>
</comment>
<dbReference type="SUPFAM" id="SSF53850">
    <property type="entry name" value="Periplasmic binding protein-like II"/>
    <property type="match status" value="1"/>
</dbReference>
<dbReference type="PIRSF" id="PIRSF002741">
    <property type="entry name" value="MppA"/>
    <property type="match status" value="1"/>
</dbReference>
<dbReference type="Pfam" id="PF00496">
    <property type="entry name" value="SBP_bac_5"/>
    <property type="match status" value="1"/>
</dbReference>
<dbReference type="InterPro" id="IPR039424">
    <property type="entry name" value="SBP_5"/>
</dbReference>
<dbReference type="CDD" id="cd08502">
    <property type="entry name" value="PBP2_NikA_DppA_OppA_like_16"/>
    <property type="match status" value="1"/>
</dbReference>